<organism evidence="8 9">
    <name type="scientific">Copranaerobaculum intestinale</name>
    <dbReference type="NCBI Taxonomy" id="2692629"/>
    <lineage>
        <taxon>Bacteria</taxon>
        <taxon>Bacillati</taxon>
        <taxon>Bacillota</taxon>
        <taxon>Erysipelotrichia</taxon>
        <taxon>Erysipelotrichales</taxon>
        <taxon>Erysipelotrichaceae</taxon>
        <taxon>Copranaerobaculum</taxon>
    </lineage>
</organism>
<evidence type="ECO:0000256" key="2">
    <source>
        <dbReference type="ARBA" id="ARBA00022475"/>
    </source>
</evidence>
<comment type="similarity">
    <text evidence="6">Belongs to the ABC-4 integral membrane protein family.</text>
</comment>
<keyword evidence="5 6" id="KW-0472">Membrane</keyword>
<dbReference type="PIRSF" id="PIRSF018968">
    <property type="entry name" value="ABC_permease_BceB"/>
    <property type="match status" value="1"/>
</dbReference>
<feature type="domain" description="ABC3 transporter permease C-terminal" evidence="7">
    <location>
        <begin position="65"/>
        <end position="179"/>
    </location>
</feature>
<sequence length="670" mass="75583">MYFKLALKNVKKSYKDFLIYFLTLAFSVCLFYTFNSFQAQQAVLNLNKAQSQIVDSISVIMGLLSNFVSVVLAFLILYANSFLIKRRKREFGLYMLLGMPKQQISKVLVYETLLIGLISLIAGIALGLLISQLLTVLTASMFTVTLNYHFVFSFDSTFITIFAFAVIFFIVMIFNAFIINRYKLIDLITAGHRNEKPRVRNLWLSVLIFLVSLALLGYAYYTAIDKGMMFVETLTPIILAGSIGTVLFFLSLSGFLLKFIQTSKRLYYRKLNMFVLRQINSKINSNFLSMSVVCIMLLLSIGALSTGITLRNTINDSTEVTIPFNYTGVSNHHEIITELVQYAKDDSRIKNQMVINSYQDKDLTADLLVPYSKPMRKLDPKNIKNTPLDIYKLSEFNRKRELTGKPKLSLKANEAYMFTSLDSLTEYVDPILGKNAVLKLYGKEITVTNKAYELEQLGTAQAGYNVTSASIGLVVDDAYIPNNALPASSIWNVNLNKGVSEKKFQSEMSDKMFELQGQKAYMGHSYLANETRSGVLENAVGTSVMFTYVGLYLGIVFLVASAVILALQQLSEAEDSHHRYQILKKIGAEKRMLNQSVLMQIGIYFIMPLGLAIVHSFIGIKVVNSVLILFGKLDIMSSSLFTALLILIFYGSYFLLTYFGYNRILQQEKA</sequence>
<evidence type="ECO:0000313" key="8">
    <source>
        <dbReference type="EMBL" id="MXQ72450.1"/>
    </source>
</evidence>
<comment type="subcellular location">
    <subcellularLocation>
        <location evidence="1 6">Cell membrane</location>
        <topology evidence="1 6">Multi-pass membrane protein</topology>
    </subcellularLocation>
</comment>
<evidence type="ECO:0000256" key="1">
    <source>
        <dbReference type="ARBA" id="ARBA00004651"/>
    </source>
</evidence>
<accession>A0A6N8U3C4</accession>
<keyword evidence="2 6" id="KW-1003">Cell membrane</keyword>
<proteinExistence type="inferred from homology"/>
<dbReference type="Pfam" id="PF02687">
    <property type="entry name" value="FtsX"/>
    <property type="match status" value="1"/>
</dbReference>
<name>A0A6N8U3C4_9FIRM</name>
<evidence type="ECO:0000313" key="9">
    <source>
        <dbReference type="Proteomes" id="UP000434036"/>
    </source>
</evidence>
<evidence type="ECO:0000256" key="4">
    <source>
        <dbReference type="ARBA" id="ARBA00022989"/>
    </source>
</evidence>
<gene>
    <name evidence="8" type="ORF">GSF08_00650</name>
</gene>
<dbReference type="PANTHER" id="PTHR46795">
    <property type="entry name" value="ABC TRANSPORTER PERMEASE-RELATED-RELATED"/>
    <property type="match status" value="1"/>
</dbReference>
<dbReference type="RefSeq" id="WP_160623947.1">
    <property type="nucleotide sequence ID" value="NZ_WUUQ01000001.1"/>
</dbReference>
<feature type="transmembrane region" description="Helical" evidence="6">
    <location>
        <begin position="17"/>
        <end position="37"/>
    </location>
</feature>
<evidence type="ECO:0000256" key="3">
    <source>
        <dbReference type="ARBA" id="ARBA00022692"/>
    </source>
</evidence>
<evidence type="ECO:0000256" key="6">
    <source>
        <dbReference type="PIRNR" id="PIRNR018968"/>
    </source>
</evidence>
<dbReference type="AlphaFoldDB" id="A0A6N8U3C4"/>
<dbReference type="InterPro" id="IPR052536">
    <property type="entry name" value="ABC-4_Integral_Memb_Prot"/>
</dbReference>
<feature type="transmembrane region" description="Helical" evidence="6">
    <location>
        <begin position="545"/>
        <end position="567"/>
    </location>
</feature>
<feature type="transmembrane region" description="Helical" evidence="6">
    <location>
        <begin position="57"/>
        <end position="79"/>
    </location>
</feature>
<feature type="transmembrane region" description="Helical" evidence="6">
    <location>
        <begin position="233"/>
        <end position="260"/>
    </location>
</feature>
<dbReference type="GO" id="GO:0055085">
    <property type="term" value="P:transmembrane transport"/>
    <property type="evidence" value="ECO:0007669"/>
    <property type="project" value="UniProtKB-UniRule"/>
</dbReference>
<dbReference type="InterPro" id="IPR003838">
    <property type="entry name" value="ABC3_permease_C"/>
</dbReference>
<dbReference type="EMBL" id="WUUQ01000001">
    <property type="protein sequence ID" value="MXQ72450.1"/>
    <property type="molecule type" value="Genomic_DNA"/>
</dbReference>
<evidence type="ECO:0000256" key="5">
    <source>
        <dbReference type="ARBA" id="ARBA00023136"/>
    </source>
</evidence>
<dbReference type="GO" id="GO:0005886">
    <property type="term" value="C:plasma membrane"/>
    <property type="evidence" value="ECO:0007669"/>
    <property type="project" value="UniProtKB-SubCell"/>
</dbReference>
<keyword evidence="9" id="KW-1185">Reference proteome</keyword>
<feature type="transmembrane region" description="Helical" evidence="6">
    <location>
        <begin position="601"/>
        <end position="620"/>
    </location>
</feature>
<feature type="transmembrane region" description="Helical" evidence="6">
    <location>
        <begin position="287"/>
        <end position="310"/>
    </location>
</feature>
<feature type="transmembrane region" description="Helical" evidence="6">
    <location>
        <begin position="640"/>
        <end position="661"/>
    </location>
</feature>
<dbReference type="InterPro" id="IPR027022">
    <property type="entry name" value="ABC_permease_BceB-typ"/>
</dbReference>
<keyword evidence="6" id="KW-0813">Transport</keyword>
<keyword evidence="4 6" id="KW-1133">Transmembrane helix</keyword>
<evidence type="ECO:0000259" key="7">
    <source>
        <dbReference type="Pfam" id="PF02687"/>
    </source>
</evidence>
<comment type="caution">
    <text evidence="8">The sequence shown here is derived from an EMBL/GenBank/DDBJ whole genome shotgun (WGS) entry which is preliminary data.</text>
</comment>
<reference evidence="8 9" key="2">
    <citation type="submission" date="2020-01" db="EMBL/GenBank/DDBJ databases">
        <title>Clostridiaceae sp. nov. isolated from the gut of human by culturomics.</title>
        <authorList>
            <person name="Chang Y."/>
        </authorList>
    </citation>
    <scope>NUCLEOTIDE SEQUENCE [LARGE SCALE GENOMIC DNA]</scope>
    <source>
        <strain evidence="8 9">DONG20-135</strain>
    </source>
</reference>
<dbReference type="Proteomes" id="UP000434036">
    <property type="component" value="Unassembled WGS sequence"/>
</dbReference>
<feature type="transmembrane region" description="Helical" evidence="6">
    <location>
        <begin position="157"/>
        <end position="180"/>
    </location>
</feature>
<reference evidence="8 9" key="1">
    <citation type="submission" date="2019-12" db="EMBL/GenBank/DDBJ databases">
        <authorList>
            <person name="Yang R."/>
        </authorList>
    </citation>
    <scope>NUCLEOTIDE SEQUENCE [LARGE SCALE GENOMIC DNA]</scope>
    <source>
        <strain evidence="8 9">DONG20-135</strain>
    </source>
</reference>
<keyword evidence="3 6" id="KW-0812">Transmembrane</keyword>
<dbReference type="PANTHER" id="PTHR46795:SF3">
    <property type="entry name" value="ABC TRANSPORTER PERMEASE"/>
    <property type="match status" value="1"/>
</dbReference>
<feature type="transmembrane region" description="Helical" evidence="6">
    <location>
        <begin position="201"/>
        <end position="221"/>
    </location>
</feature>
<protein>
    <submittedName>
        <fullName evidence="8">FtsX-like permease family protein</fullName>
    </submittedName>
</protein>
<feature type="transmembrane region" description="Helical" evidence="6">
    <location>
        <begin position="108"/>
        <end position="137"/>
    </location>
</feature>